<proteinExistence type="predicted"/>
<evidence type="ECO:0000313" key="5">
    <source>
        <dbReference type="EMBL" id="MDB1124768.1"/>
    </source>
</evidence>
<evidence type="ECO:0000259" key="4">
    <source>
        <dbReference type="Pfam" id="PF07885"/>
    </source>
</evidence>
<dbReference type="InterPro" id="IPR036291">
    <property type="entry name" value="NAD(P)-bd_dom_sf"/>
</dbReference>
<feature type="domain" description="Potassium channel" evidence="4">
    <location>
        <begin position="26"/>
        <end position="104"/>
    </location>
</feature>
<dbReference type="SUPFAM" id="SSF51735">
    <property type="entry name" value="NAD(P)-binding Rossmann-fold domains"/>
    <property type="match status" value="1"/>
</dbReference>
<keyword evidence="2" id="KW-1133">Transmembrane helix</keyword>
<comment type="subcellular location">
    <subcellularLocation>
        <location evidence="1">Cell membrane</location>
        <topology evidence="1">Multi-pass membrane protein</topology>
    </subcellularLocation>
</comment>
<comment type="caution">
    <text evidence="5">The sequence shown here is derived from an EMBL/GenBank/DDBJ whole genome shotgun (WGS) entry which is preliminary data.</text>
</comment>
<evidence type="ECO:0000259" key="3">
    <source>
        <dbReference type="Pfam" id="PF02254"/>
    </source>
</evidence>
<accession>A0ABT4YUT1</accession>
<dbReference type="Pfam" id="PF02254">
    <property type="entry name" value="TrkA_N"/>
    <property type="match status" value="1"/>
</dbReference>
<keyword evidence="2" id="KW-0812">Transmembrane</keyword>
<dbReference type="InterPro" id="IPR013099">
    <property type="entry name" value="K_chnl_dom"/>
</dbReference>
<feature type="transmembrane region" description="Helical" evidence="2">
    <location>
        <begin position="50"/>
        <end position="67"/>
    </location>
</feature>
<dbReference type="InterPro" id="IPR003148">
    <property type="entry name" value="RCK_N"/>
</dbReference>
<evidence type="ECO:0000256" key="1">
    <source>
        <dbReference type="ARBA" id="ARBA00004651"/>
    </source>
</evidence>
<gene>
    <name evidence="5" type="ORF">PGX00_14360</name>
</gene>
<keyword evidence="2" id="KW-0472">Membrane</keyword>
<dbReference type="RefSeq" id="WP_272137581.1">
    <property type="nucleotide sequence ID" value="NZ_JAQLOI010000001.1"/>
</dbReference>
<name>A0ABT4YUT1_9VIBR</name>
<dbReference type="Proteomes" id="UP001210678">
    <property type="component" value="Unassembled WGS sequence"/>
</dbReference>
<dbReference type="PANTHER" id="PTHR43833">
    <property type="entry name" value="POTASSIUM CHANNEL PROTEIN 2-RELATED-RELATED"/>
    <property type="match status" value="1"/>
</dbReference>
<evidence type="ECO:0000256" key="2">
    <source>
        <dbReference type="SAM" id="Phobius"/>
    </source>
</evidence>
<protein>
    <submittedName>
        <fullName evidence="5">Ion channel</fullName>
    </submittedName>
</protein>
<evidence type="ECO:0000313" key="6">
    <source>
        <dbReference type="Proteomes" id="UP001210678"/>
    </source>
</evidence>
<feature type="domain" description="RCK N-terminal" evidence="3">
    <location>
        <begin position="175"/>
        <end position="232"/>
    </location>
</feature>
<feature type="transmembrane region" description="Helical" evidence="2">
    <location>
        <begin position="79"/>
        <end position="104"/>
    </location>
</feature>
<dbReference type="EMBL" id="JAQLOI010000001">
    <property type="protein sequence ID" value="MDB1124768.1"/>
    <property type="molecule type" value="Genomic_DNA"/>
</dbReference>
<feature type="transmembrane region" description="Helical" evidence="2">
    <location>
        <begin position="20"/>
        <end position="38"/>
    </location>
</feature>
<dbReference type="Gene3D" id="1.10.287.70">
    <property type="match status" value="1"/>
</dbReference>
<dbReference type="SUPFAM" id="SSF81324">
    <property type="entry name" value="Voltage-gated potassium channels"/>
    <property type="match status" value="1"/>
</dbReference>
<sequence length="341" mass="37627">MSLWLAMRQWTVRHLGQLTGRNLTFLLVSYIATSWILLRLVGESDLTNSFSVFIYYLVVTASTVGYGDYSPATDIGKWVTSLFIIPAGLGLFAIAVGQVASVLVESWRKGIMGKRSLKMKNHILVLGWNEKRTLNMLDMLLHEEKKSRAIVLCSCAEIENPLPGVIEFVSVPSYVDSAEMARAGISDASCIIIDTPEDDVTLSAALFASGQNSDAHILAYFNNEELSNLLKKHCPNIECIPSVSVEMLAKSAVDPGSSSLHQELLSTTTGMTQYSITYPSNHPATQFEVLFHFFKQTHDAILIAVNDGSGLQVNPNLKIEVSEGMTLFYISDERITDVNWP</sequence>
<reference evidence="5 6" key="1">
    <citation type="submission" date="2023-01" db="EMBL/GenBank/DDBJ databases">
        <title>Vibrio sp. KJ40-1 sp.nov, isolated from marine algae.</title>
        <authorList>
            <person name="Butt M."/>
            <person name="Kim J.M.J."/>
            <person name="Jeon C.O.C."/>
        </authorList>
    </citation>
    <scope>NUCLEOTIDE SEQUENCE [LARGE SCALE GENOMIC DNA]</scope>
    <source>
        <strain evidence="5 6">KJ40-1</strain>
    </source>
</reference>
<dbReference type="PANTHER" id="PTHR43833:SF9">
    <property type="entry name" value="POTASSIUM CHANNEL PROTEIN YUGO-RELATED"/>
    <property type="match status" value="1"/>
</dbReference>
<dbReference type="Gene3D" id="3.40.50.720">
    <property type="entry name" value="NAD(P)-binding Rossmann-like Domain"/>
    <property type="match status" value="1"/>
</dbReference>
<dbReference type="InterPro" id="IPR050721">
    <property type="entry name" value="Trk_Ktr_HKT_K-transport"/>
</dbReference>
<keyword evidence="6" id="KW-1185">Reference proteome</keyword>
<dbReference type="Pfam" id="PF07885">
    <property type="entry name" value="Ion_trans_2"/>
    <property type="match status" value="1"/>
</dbReference>
<organism evidence="5 6">
    <name type="scientific">Vibrio algarum</name>
    <dbReference type="NCBI Taxonomy" id="3020714"/>
    <lineage>
        <taxon>Bacteria</taxon>
        <taxon>Pseudomonadati</taxon>
        <taxon>Pseudomonadota</taxon>
        <taxon>Gammaproteobacteria</taxon>
        <taxon>Vibrionales</taxon>
        <taxon>Vibrionaceae</taxon>
        <taxon>Vibrio</taxon>
    </lineage>
</organism>